<evidence type="ECO:0000313" key="3">
    <source>
        <dbReference type="EnsemblPlants" id="KQK18381"/>
    </source>
</evidence>
<dbReference type="Proteomes" id="UP000008810">
    <property type="component" value="Chromosome 1"/>
</dbReference>
<reference evidence="2" key="2">
    <citation type="submission" date="2017-06" db="EMBL/GenBank/DDBJ databases">
        <title>WGS assembly of Brachypodium distachyon.</title>
        <authorList>
            <consortium name="The International Brachypodium Initiative"/>
            <person name="Lucas S."/>
            <person name="Harmon-Smith M."/>
            <person name="Lail K."/>
            <person name="Tice H."/>
            <person name="Grimwood J."/>
            <person name="Bruce D."/>
            <person name="Barry K."/>
            <person name="Shu S."/>
            <person name="Lindquist E."/>
            <person name="Wang M."/>
            <person name="Pitluck S."/>
            <person name="Vogel J.P."/>
            <person name="Garvin D.F."/>
            <person name="Mockler T.C."/>
            <person name="Schmutz J."/>
            <person name="Rokhsar D."/>
            <person name="Bevan M.W."/>
        </authorList>
    </citation>
    <scope>NUCLEOTIDE SEQUENCE</scope>
    <source>
        <strain evidence="2">Bd21</strain>
    </source>
</reference>
<dbReference type="EMBL" id="CM000880">
    <property type="protein sequence ID" value="KQK18381.1"/>
    <property type="molecule type" value="Genomic_DNA"/>
</dbReference>
<organism evidence="2">
    <name type="scientific">Brachypodium distachyon</name>
    <name type="common">Purple false brome</name>
    <name type="synonym">Trachynia distachya</name>
    <dbReference type="NCBI Taxonomy" id="15368"/>
    <lineage>
        <taxon>Eukaryota</taxon>
        <taxon>Viridiplantae</taxon>
        <taxon>Streptophyta</taxon>
        <taxon>Embryophyta</taxon>
        <taxon>Tracheophyta</taxon>
        <taxon>Spermatophyta</taxon>
        <taxon>Magnoliopsida</taxon>
        <taxon>Liliopsida</taxon>
        <taxon>Poales</taxon>
        <taxon>Poaceae</taxon>
        <taxon>BOP clade</taxon>
        <taxon>Pooideae</taxon>
        <taxon>Stipodae</taxon>
        <taxon>Brachypodieae</taxon>
        <taxon>Brachypodium</taxon>
    </lineage>
</organism>
<evidence type="ECO:0000313" key="4">
    <source>
        <dbReference type="Proteomes" id="UP000008810"/>
    </source>
</evidence>
<dbReference type="EnsemblPlants" id="KQK18381">
    <property type="protein sequence ID" value="KQK18381"/>
    <property type="gene ID" value="BRADI_1g42033v3"/>
</dbReference>
<evidence type="ECO:0008006" key="5">
    <source>
        <dbReference type="Google" id="ProtNLM"/>
    </source>
</evidence>
<reference evidence="3" key="3">
    <citation type="submission" date="2018-08" db="UniProtKB">
        <authorList>
            <consortium name="EnsemblPlants"/>
        </authorList>
    </citation>
    <scope>IDENTIFICATION</scope>
    <source>
        <strain evidence="3">cv. Bd21</strain>
    </source>
</reference>
<evidence type="ECO:0000313" key="2">
    <source>
        <dbReference type="EMBL" id="KQK18381.1"/>
    </source>
</evidence>
<keyword evidence="4" id="KW-1185">Reference proteome</keyword>
<accession>A0A0Q3H735</accession>
<proteinExistence type="predicted"/>
<reference evidence="2 3" key="1">
    <citation type="journal article" date="2010" name="Nature">
        <title>Genome sequencing and analysis of the model grass Brachypodium distachyon.</title>
        <authorList>
            <consortium name="International Brachypodium Initiative"/>
        </authorList>
    </citation>
    <scope>NUCLEOTIDE SEQUENCE [LARGE SCALE GENOMIC DNA]</scope>
    <source>
        <strain evidence="2 3">Bd21</strain>
    </source>
</reference>
<gene>
    <name evidence="2" type="ORF">BRADI_1g42033v3</name>
</gene>
<feature type="chain" id="PRO_5035999608" description="Secreted protein" evidence="1">
    <location>
        <begin position="24"/>
        <end position="108"/>
    </location>
</feature>
<protein>
    <recommendedName>
        <fullName evidence="5">Secreted protein</fullName>
    </recommendedName>
</protein>
<feature type="signal peptide" evidence="1">
    <location>
        <begin position="1"/>
        <end position="23"/>
    </location>
</feature>
<keyword evidence="1" id="KW-0732">Signal</keyword>
<dbReference type="Gramene" id="KQK18381">
    <property type="protein sequence ID" value="KQK18381"/>
    <property type="gene ID" value="BRADI_1g42033v3"/>
</dbReference>
<evidence type="ECO:0000256" key="1">
    <source>
        <dbReference type="SAM" id="SignalP"/>
    </source>
</evidence>
<name>A0A0Q3H735_BRADI</name>
<sequence>MKYNSLTPVFLSLLHSHPLLTTCDEIPPPCSDTTCLGLAERCVHEQWITFLSDPVPCFLIRVLHGMPTEAYSVSARGYQEPVRLPGACTRAPRRLNPTFAPLPLETAL</sequence>
<dbReference type="InParanoid" id="A0A0Q3H735"/>
<dbReference type="AlphaFoldDB" id="A0A0Q3H735"/>